<dbReference type="RefSeq" id="WP_275115781.1">
    <property type="nucleotide sequence ID" value="NZ_CP118942.1"/>
</dbReference>
<evidence type="ECO:0000313" key="2">
    <source>
        <dbReference type="Proteomes" id="UP001214666"/>
    </source>
</evidence>
<dbReference type="Proteomes" id="UP001214666">
    <property type="component" value="Chromosome"/>
</dbReference>
<proteinExistence type="predicted"/>
<dbReference type="EMBL" id="CP118942">
    <property type="protein sequence ID" value="WEE27731.1"/>
    <property type="molecule type" value="Genomic_DNA"/>
</dbReference>
<dbReference type="AlphaFoldDB" id="A0AAX3P8I3"/>
<evidence type="ECO:0000313" key="1">
    <source>
        <dbReference type="EMBL" id="WEE27731.1"/>
    </source>
</evidence>
<organism evidence="1 2">
    <name type="scientific">Aeromonas hydrophila</name>
    <dbReference type="NCBI Taxonomy" id="644"/>
    <lineage>
        <taxon>Bacteria</taxon>
        <taxon>Pseudomonadati</taxon>
        <taxon>Pseudomonadota</taxon>
        <taxon>Gammaproteobacteria</taxon>
        <taxon>Aeromonadales</taxon>
        <taxon>Aeromonadaceae</taxon>
        <taxon>Aeromonas</taxon>
    </lineage>
</organism>
<name>A0AAX3P8I3_AERHY</name>
<accession>A0AAX3P8I3</accession>
<protein>
    <submittedName>
        <fullName evidence="1">Uncharacterized protein</fullName>
    </submittedName>
</protein>
<gene>
    <name evidence="1" type="ORF">PY771_05270</name>
</gene>
<reference evidence="1" key="1">
    <citation type="submission" date="2023-02" db="EMBL/GenBank/DDBJ databases">
        <title>The sequence of Aeromonas hydrophila K533.</title>
        <authorList>
            <person name="Luo X."/>
        </authorList>
    </citation>
    <scope>NUCLEOTIDE SEQUENCE</scope>
    <source>
        <strain evidence="1">K533</strain>
    </source>
</reference>
<sequence length="151" mass="17035">MAQSFEIGPFHFQTRPLRRVFYLEQAMTDNVELKGVLEAALSEDGGIILIRNSMAEYQSHKKVHAAVISEVHPCDEHGNFMIDITNPLYDGITIPYMVTPDMVARFTPGVGDYIVLYENDYVSFSPKDVFEGGHLMIEWPSVCASEEDAEM</sequence>